<gene>
    <name evidence="3" type="ORF">EHQ62_14320</name>
</gene>
<dbReference type="InterPro" id="IPR029069">
    <property type="entry name" value="HotDog_dom_sf"/>
</dbReference>
<name>A0A4Z0ZZ20_9LEPT</name>
<dbReference type="PANTHER" id="PTHR31793:SF27">
    <property type="entry name" value="NOVEL THIOESTERASE SUPERFAMILY DOMAIN AND SAPOSIN A-TYPE DOMAIN CONTAINING PROTEIN (0610012H03RIK)"/>
    <property type="match status" value="1"/>
</dbReference>
<dbReference type="Proteomes" id="UP000297567">
    <property type="component" value="Unassembled WGS sequence"/>
</dbReference>
<dbReference type="RefSeq" id="WP_135643972.1">
    <property type="nucleotide sequence ID" value="NZ_RQGH01000028.1"/>
</dbReference>
<organism evidence="3 4">
    <name type="scientific">Leptospira jelokensis</name>
    <dbReference type="NCBI Taxonomy" id="2484931"/>
    <lineage>
        <taxon>Bacteria</taxon>
        <taxon>Pseudomonadati</taxon>
        <taxon>Spirochaetota</taxon>
        <taxon>Spirochaetia</taxon>
        <taxon>Leptospirales</taxon>
        <taxon>Leptospiraceae</taxon>
        <taxon>Leptospira</taxon>
    </lineage>
</organism>
<comment type="caution">
    <text evidence="3">The sequence shown here is derived from an EMBL/GenBank/DDBJ whole genome shotgun (WGS) entry which is preliminary data.</text>
</comment>
<dbReference type="Gene3D" id="3.10.129.10">
    <property type="entry name" value="Hotdog Thioesterase"/>
    <property type="match status" value="1"/>
</dbReference>
<evidence type="ECO:0000256" key="2">
    <source>
        <dbReference type="ARBA" id="ARBA00022801"/>
    </source>
</evidence>
<evidence type="ECO:0000313" key="4">
    <source>
        <dbReference type="Proteomes" id="UP000297567"/>
    </source>
</evidence>
<keyword evidence="2" id="KW-0378">Hydrolase</keyword>
<protein>
    <submittedName>
        <fullName evidence="3">Thioesterase</fullName>
    </submittedName>
</protein>
<dbReference type="InterPro" id="IPR050563">
    <property type="entry name" value="4-hydroxybenzoyl-CoA_TE"/>
</dbReference>
<dbReference type="AlphaFoldDB" id="A0A4Z0ZZ20"/>
<proteinExistence type="inferred from homology"/>
<dbReference type="SUPFAM" id="SSF54637">
    <property type="entry name" value="Thioesterase/thiol ester dehydrase-isomerase"/>
    <property type="match status" value="1"/>
</dbReference>
<dbReference type="EMBL" id="RQGH01000028">
    <property type="protein sequence ID" value="TGL62491.1"/>
    <property type="molecule type" value="Genomic_DNA"/>
</dbReference>
<evidence type="ECO:0000313" key="3">
    <source>
        <dbReference type="EMBL" id="TGL62491.1"/>
    </source>
</evidence>
<comment type="similarity">
    <text evidence="1">Belongs to the 4-hydroxybenzoyl-CoA thioesterase family.</text>
</comment>
<evidence type="ECO:0000256" key="1">
    <source>
        <dbReference type="ARBA" id="ARBA00005953"/>
    </source>
</evidence>
<accession>A0A4Z0ZZ20</accession>
<dbReference type="Pfam" id="PF13279">
    <property type="entry name" value="4HBT_2"/>
    <property type="match status" value="1"/>
</dbReference>
<keyword evidence="4" id="KW-1185">Reference proteome</keyword>
<dbReference type="PANTHER" id="PTHR31793">
    <property type="entry name" value="4-HYDROXYBENZOYL-COA THIOESTERASE FAMILY MEMBER"/>
    <property type="match status" value="1"/>
</dbReference>
<dbReference type="CDD" id="cd00586">
    <property type="entry name" value="4HBT"/>
    <property type="match status" value="1"/>
</dbReference>
<sequence length="145" mass="16368">MPRIVIDIPTKLVYETSLSVRISDINFAGHLAHDAILTLTHECRARFFHSHGWTEINVEGKGIVVSDVAIVYKSEAFFPDDLQMQLYVDQVAKKSLDMVYVITHKHDGKEIARAKTAIVFFDYSERKACSIPGVFLQAIGEKESK</sequence>
<dbReference type="GO" id="GO:0047617">
    <property type="term" value="F:fatty acyl-CoA hydrolase activity"/>
    <property type="evidence" value="ECO:0007669"/>
    <property type="project" value="TreeGrafter"/>
</dbReference>
<reference evidence="3" key="1">
    <citation type="journal article" date="2019" name="PLoS Negl. Trop. Dis.">
        <title>Revisiting the worldwide diversity of Leptospira species in the environment.</title>
        <authorList>
            <person name="Vincent A.T."/>
            <person name="Schiettekatte O."/>
            <person name="Bourhy P."/>
            <person name="Veyrier F.J."/>
            <person name="Picardeau M."/>
        </authorList>
    </citation>
    <scope>NUCLEOTIDE SEQUENCE [LARGE SCALE GENOMIC DNA]</scope>
    <source>
        <strain evidence="3">201702451</strain>
    </source>
</reference>